<dbReference type="PANTHER" id="PTHR33169:SF14">
    <property type="entry name" value="TRANSCRIPTIONAL REGULATOR RV3488"/>
    <property type="match status" value="1"/>
</dbReference>
<gene>
    <name evidence="2" type="ORF">FD02_GL001607</name>
</gene>
<dbReference type="InterPro" id="IPR005149">
    <property type="entry name" value="Tscrpt_reg_PadR_N"/>
</dbReference>
<evidence type="ECO:0000313" key="2">
    <source>
        <dbReference type="EMBL" id="KRK72634.1"/>
    </source>
</evidence>
<dbReference type="InterPro" id="IPR052509">
    <property type="entry name" value="Metal_resp_DNA-bind_regulator"/>
</dbReference>
<evidence type="ECO:0000313" key="3">
    <source>
        <dbReference type="Proteomes" id="UP000051804"/>
    </source>
</evidence>
<dbReference type="InterPro" id="IPR036390">
    <property type="entry name" value="WH_DNA-bd_sf"/>
</dbReference>
<dbReference type="RefSeq" id="WP_054723172.1">
    <property type="nucleotide sequence ID" value="NZ_AZDJ01000022.1"/>
</dbReference>
<dbReference type="InterPro" id="IPR036388">
    <property type="entry name" value="WH-like_DNA-bd_sf"/>
</dbReference>
<dbReference type="Pfam" id="PF03551">
    <property type="entry name" value="PadR"/>
    <property type="match status" value="1"/>
</dbReference>
<sequence>MRRLPSQLLKGSLEGALLQVIANRETYAYEIHQALVDAGFGEIADGTIYPLLLKLEKANQISGEKRASPNGGPPRKYYHLLPAGQAALAAFDADWTQLATAMRRLKGVGK</sequence>
<dbReference type="EMBL" id="AZDJ01000022">
    <property type="protein sequence ID" value="KRK72634.1"/>
    <property type="molecule type" value="Genomic_DNA"/>
</dbReference>
<dbReference type="STRING" id="1291734.FD02_GL001607"/>
<dbReference type="PATRIC" id="fig|1291734.4.peg.1653"/>
<dbReference type="PANTHER" id="PTHR33169">
    <property type="entry name" value="PADR-FAMILY TRANSCRIPTIONAL REGULATOR"/>
    <property type="match status" value="1"/>
</dbReference>
<comment type="caution">
    <text evidence="2">The sequence shown here is derived from an EMBL/GenBank/DDBJ whole genome shotgun (WGS) entry which is preliminary data.</text>
</comment>
<reference evidence="2 3" key="1">
    <citation type="journal article" date="2015" name="Genome Announc.">
        <title>Expanding the biotechnology potential of lactobacilli through comparative genomics of 213 strains and associated genera.</title>
        <authorList>
            <person name="Sun Z."/>
            <person name="Harris H.M."/>
            <person name="McCann A."/>
            <person name="Guo C."/>
            <person name="Argimon S."/>
            <person name="Zhang W."/>
            <person name="Yang X."/>
            <person name="Jeffery I.B."/>
            <person name="Cooney J.C."/>
            <person name="Kagawa T.F."/>
            <person name="Liu W."/>
            <person name="Song Y."/>
            <person name="Salvetti E."/>
            <person name="Wrobel A."/>
            <person name="Rasinkangas P."/>
            <person name="Parkhill J."/>
            <person name="Rea M.C."/>
            <person name="O'Sullivan O."/>
            <person name="Ritari J."/>
            <person name="Douillard F.P."/>
            <person name="Paul Ross R."/>
            <person name="Yang R."/>
            <person name="Briner A.E."/>
            <person name="Felis G.E."/>
            <person name="de Vos W.M."/>
            <person name="Barrangou R."/>
            <person name="Klaenhammer T.R."/>
            <person name="Caufield P.W."/>
            <person name="Cui Y."/>
            <person name="Zhang H."/>
            <person name="O'Toole P.W."/>
        </authorList>
    </citation>
    <scope>NUCLEOTIDE SEQUENCE [LARGE SCALE GENOMIC DNA]</scope>
    <source>
        <strain evidence="2 3">JCM 17158</strain>
    </source>
</reference>
<dbReference type="Proteomes" id="UP000051804">
    <property type="component" value="Unassembled WGS sequence"/>
</dbReference>
<protein>
    <recommendedName>
        <fullName evidence="1">Transcription regulator PadR N-terminal domain-containing protein</fullName>
    </recommendedName>
</protein>
<dbReference type="OrthoDB" id="9791785at2"/>
<dbReference type="SUPFAM" id="SSF46785">
    <property type="entry name" value="Winged helix' DNA-binding domain"/>
    <property type="match status" value="1"/>
</dbReference>
<feature type="domain" description="Transcription regulator PadR N-terminal" evidence="1">
    <location>
        <begin position="17"/>
        <end position="89"/>
    </location>
</feature>
<name>A0A0R1JXP7_9LACO</name>
<accession>A0A0R1JXP7</accession>
<organism evidence="2 3">
    <name type="scientific">Lacticaseibacillus nasuensis JCM 17158</name>
    <dbReference type="NCBI Taxonomy" id="1291734"/>
    <lineage>
        <taxon>Bacteria</taxon>
        <taxon>Bacillati</taxon>
        <taxon>Bacillota</taxon>
        <taxon>Bacilli</taxon>
        <taxon>Lactobacillales</taxon>
        <taxon>Lactobacillaceae</taxon>
        <taxon>Lacticaseibacillus</taxon>
    </lineage>
</organism>
<dbReference type="AlphaFoldDB" id="A0A0R1JXP7"/>
<evidence type="ECO:0000259" key="1">
    <source>
        <dbReference type="Pfam" id="PF03551"/>
    </source>
</evidence>
<dbReference type="Gene3D" id="1.10.10.10">
    <property type="entry name" value="Winged helix-like DNA-binding domain superfamily/Winged helix DNA-binding domain"/>
    <property type="match status" value="1"/>
</dbReference>
<proteinExistence type="predicted"/>
<keyword evidence="3" id="KW-1185">Reference proteome</keyword>